<evidence type="ECO:0000313" key="2">
    <source>
        <dbReference type="EMBL" id="CAG8456320.1"/>
    </source>
</evidence>
<accession>A0A9N8YW39</accession>
<evidence type="ECO:0000313" key="3">
    <source>
        <dbReference type="Proteomes" id="UP000789342"/>
    </source>
</evidence>
<comment type="caution">
    <text evidence="2">The sequence shown here is derived from an EMBL/GenBank/DDBJ whole genome shotgun (WGS) entry which is preliminary data.</text>
</comment>
<reference evidence="2" key="1">
    <citation type="submission" date="2021-06" db="EMBL/GenBank/DDBJ databases">
        <authorList>
            <person name="Kallberg Y."/>
            <person name="Tangrot J."/>
            <person name="Rosling A."/>
        </authorList>
    </citation>
    <scope>NUCLEOTIDE SEQUENCE</scope>
    <source>
        <strain evidence="2">CL551</strain>
    </source>
</reference>
<feature type="region of interest" description="Disordered" evidence="1">
    <location>
        <begin position="47"/>
        <end position="68"/>
    </location>
</feature>
<dbReference type="OrthoDB" id="5593200at2759"/>
<feature type="compositionally biased region" description="Basic and acidic residues" evidence="1">
    <location>
        <begin position="1"/>
        <end position="15"/>
    </location>
</feature>
<keyword evidence="3" id="KW-1185">Reference proteome</keyword>
<evidence type="ECO:0000256" key="1">
    <source>
        <dbReference type="SAM" id="MobiDB-lite"/>
    </source>
</evidence>
<organism evidence="2 3">
    <name type="scientific">Acaulospora morrowiae</name>
    <dbReference type="NCBI Taxonomy" id="94023"/>
    <lineage>
        <taxon>Eukaryota</taxon>
        <taxon>Fungi</taxon>
        <taxon>Fungi incertae sedis</taxon>
        <taxon>Mucoromycota</taxon>
        <taxon>Glomeromycotina</taxon>
        <taxon>Glomeromycetes</taxon>
        <taxon>Diversisporales</taxon>
        <taxon>Acaulosporaceae</taxon>
        <taxon>Acaulospora</taxon>
    </lineage>
</organism>
<name>A0A9N8YW39_9GLOM</name>
<gene>
    <name evidence="2" type="ORF">AMORRO_LOCUS1169</name>
</gene>
<dbReference type="EMBL" id="CAJVPV010000422">
    <property type="protein sequence ID" value="CAG8456320.1"/>
    <property type="molecule type" value="Genomic_DNA"/>
</dbReference>
<proteinExistence type="predicted"/>
<protein>
    <submittedName>
        <fullName evidence="2">15132_t:CDS:1</fullName>
    </submittedName>
</protein>
<sequence length="155" mass="17618">MDKEHLDSSCYRQDDGTISDDSQSEDVHELQNSDSLFEVNDLSSSFSTLADPSELENQNSNDNYEDDDEECLEPFGYELLSQDDDDENHLTPENLQIYTSEVERIPDDDLAVINSIMKNIQIPDSAIPEWAKVIPEEAWLPVIINGNEIKKFSDS</sequence>
<dbReference type="AlphaFoldDB" id="A0A9N8YW39"/>
<feature type="region of interest" description="Disordered" evidence="1">
    <location>
        <begin position="1"/>
        <end position="35"/>
    </location>
</feature>
<dbReference type="Proteomes" id="UP000789342">
    <property type="component" value="Unassembled WGS sequence"/>
</dbReference>